<keyword evidence="3" id="KW-1185">Reference proteome</keyword>
<dbReference type="EMBL" id="JANPWB010000007">
    <property type="protein sequence ID" value="KAJ1172509.1"/>
    <property type="molecule type" value="Genomic_DNA"/>
</dbReference>
<dbReference type="AlphaFoldDB" id="A0AAV7T953"/>
<organism evidence="2 3">
    <name type="scientific">Pleurodeles waltl</name>
    <name type="common">Iberian ribbed newt</name>
    <dbReference type="NCBI Taxonomy" id="8319"/>
    <lineage>
        <taxon>Eukaryota</taxon>
        <taxon>Metazoa</taxon>
        <taxon>Chordata</taxon>
        <taxon>Craniata</taxon>
        <taxon>Vertebrata</taxon>
        <taxon>Euteleostomi</taxon>
        <taxon>Amphibia</taxon>
        <taxon>Batrachia</taxon>
        <taxon>Caudata</taxon>
        <taxon>Salamandroidea</taxon>
        <taxon>Salamandridae</taxon>
        <taxon>Pleurodelinae</taxon>
        <taxon>Pleurodeles</taxon>
    </lineage>
</organism>
<proteinExistence type="predicted"/>
<evidence type="ECO:0000313" key="2">
    <source>
        <dbReference type="EMBL" id="KAJ1172509.1"/>
    </source>
</evidence>
<dbReference type="Proteomes" id="UP001066276">
    <property type="component" value="Chromosome 4_1"/>
</dbReference>
<accession>A0AAV7T953</accession>
<comment type="caution">
    <text evidence="2">The sequence shown here is derived from an EMBL/GenBank/DDBJ whole genome shotgun (WGS) entry which is preliminary data.</text>
</comment>
<protein>
    <submittedName>
        <fullName evidence="2">Uncharacterized protein</fullName>
    </submittedName>
</protein>
<gene>
    <name evidence="2" type="ORF">NDU88_004355</name>
</gene>
<reference evidence="2" key="1">
    <citation type="journal article" date="2022" name="bioRxiv">
        <title>Sequencing and chromosome-scale assembly of the giantPleurodeles waltlgenome.</title>
        <authorList>
            <person name="Brown T."/>
            <person name="Elewa A."/>
            <person name="Iarovenko S."/>
            <person name="Subramanian E."/>
            <person name="Araus A.J."/>
            <person name="Petzold A."/>
            <person name="Susuki M."/>
            <person name="Suzuki K.-i.T."/>
            <person name="Hayashi T."/>
            <person name="Toyoda A."/>
            <person name="Oliveira C."/>
            <person name="Osipova E."/>
            <person name="Leigh N.D."/>
            <person name="Simon A."/>
            <person name="Yun M.H."/>
        </authorList>
    </citation>
    <scope>NUCLEOTIDE SEQUENCE</scope>
    <source>
        <strain evidence="2">20211129_DDA</strain>
        <tissue evidence="2">Liver</tissue>
    </source>
</reference>
<name>A0AAV7T953_PLEWA</name>
<evidence type="ECO:0000256" key="1">
    <source>
        <dbReference type="SAM" id="MobiDB-lite"/>
    </source>
</evidence>
<sequence length="126" mass="13399">MQAHRTRGHATSQVPAVTPTITLYRAAVIPAVAASARPPDLLELLRLALKGLDGKWAPEAYASPYFPSPNGSTTPSLADRRDEVPNQGTLDGGQLGGHDKEAGYQSCSVPSNENAVIQTHGITRYH</sequence>
<evidence type="ECO:0000313" key="3">
    <source>
        <dbReference type="Proteomes" id="UP001066276"/>
    </source>
</evidence>
<feature type="region of interest" description="Disordered" evidence="1">
    <location>
        <begin position="60"/>
        <end position="107"/>
    </location>
</feature>